<dbReference type="Proteomes" id="UP000061569">
    <property type="component" value="Chromosome"/>
</dbReference>
<organism evidence="5 6">
    <name type="scientific">Lysobacter enzymogenes</name>
    <dbReference type="NCBI Taxonomy" id="69"/>
    <lineage>
        <taxon>Bacteria</taxon>
        <taxon>Pseudomonadati</taxon>
        <taxon>Pseudomonadota</taxon>
        <taxon>Gammaproteobacteria</taxon>
        <taxon>Lysobacterales</taxon>
        <taxon>Lysobacteraceae</taxon>
        <taxon>Lysobacter</taxon>
    </lineage>
</organism>
<evidence type="ECO:0000256" key="3">
    <source>
        <dbReference type="ARBA" id="ARBA00022679"/>
    </source>
</evidence>
<dbReference type="GO" id="GO:0016758">
    <property type="term" value="F:hexosyltransferase activity"/>
    <property type="evidence" value="ECO:0007669"/>
    <property type="project" value="TreeGrafter"/>
</dbReference>
<dbReference type="InterPro" id="IPR050321">
    <property type="entry name" value="Glycosyltr_2/OpgH_subfam"/>
</dbReference>
<evidence type="ECO:0000313" key="5">
    <source>
        <dbReference type="EMBL" id="ALN57864.1"/>
    </source>
</evidence>
<keyword evidence="4" id="KW-0812">Transmembrane</keyword>
<accession>A0A0S2DHL1</accession>
<evidence type="ECO:0000256" key="2">
    <source>
        <dbReference type="ARBA" id="ARBA00022676"/>
    </source>
</evidence>
<keyword evidence="4" id="KW-0472">Membrane</keyword>
<dbReference type="PATRIC" id="fig|69.6.peg.2478"/>
<dbReference type="OrthoDB" id="9769991at2"/>
<dbReference type="AlphaFoldDB" id="A0A0S2DHL1"/>
<evidence type="ECO:0000313" key="6">
    <source>
        <dbReference type="Proteomes" id="UP000061569"/>
    </source>
</evidence>
<evidence type="ECO:0000256" key="4">
    <source>
        <dbReference type="ARBA" id="ARBA00022989"/>
    </source>
</evidence>
<dbReference type="PANTHER" id="PTHR43867:SF2">
    <property type="entry name" value="CELLULOSE SYNTHASE CATALYTIC SUBUNIT A [UDP-FORMING]"/>
    <property type="match status" value="1"/>
</dbReference>
<reference evidence="5 6" key="1">
    <citation type="submission" date="2015-11" db="EMBL/GenBank/DDBJ databases">
        <title>Genome sequences of Lysobacter enzymogenes strain C3 and Lysobacter antibioticus ATCC 29479.</title>
        <authorList>
            <person name="Kobayashi D.Y."/>
        </authorList>
    </citation>
    <scope>NUCLEOTIDE SEQUENCE [LARGE SCALE GENOMIC DNA]</scope>
    <source>
        <strain evidence="5 6">C3</strain>
    </source>
</reference>
<evidence type="ECO:0000256" key="1">
    <source>
        <dbReference type="ARBA" id="ARBA00004141"/>
    </source>
</evidence>
<protein>
    <submittedName>
        <fullName evidence="5">Cyclic beta 1-2 glucan synthase</fullName>
    </submittedName>
</protein>
<dbReference type="EMBL" id="CP013140">
    <property type="protein sequence ID" value="ALN57864.1"/>
    <property type="molecule type" value="Genomic_DNA"/>
</dbReference>
<keyword evidence="3" id="KW-0808">Transferase</keyword>
<keyword evidence="2" id="KW-0328">Glycosyltransferase</keyword>
<name>A0A0S2DHL1_LYSEN</name>
<comment type="subcellular location">
    <subcellularLocation>
        <location evidence="1">Membrane</location>
        <topology evidence="1">Multi-pass membrane protein</topology>
    </subcellularLocation>
</comment>
<dbReference type="STRING" id="69.GLE_2515"/>
<dbReference type="GO" id="GO:0005886">
    <property type="term" value="C:plasma membrane"/>
    <property type="evidence" value="ECO:0007669"/>
    <property type="project" value="TreeGrafter"/>
</dbReference>
<proteinExistence type="predicted"/>
<gene>
    <name evidence="5" type="ORF">GLE_2515</name>
</gene>
<dbReference type="PANTHER" id="PTHR43867">
    <property type="entry name" value="CELLULOSE SYNTHASE CATALYTIC SUBUNIT A [UDP-FORMING]"/>
    <property type="match status" value="1"/>
</dbReference>
<dbReference type="KEGG" id="lez:GLE_2515"/>
<keyword evidence="4" id="KW-1133">Transmembrane helix</keyword>
<sequence>MAVEVAGEAGAAAAAEEDIDAILRRDPDGTYPRMDARSRQDYRTRIEDWARRSRHTPAQAAQVALELAAQAGQRHGAGDRRAHVGYYLLDRGLGDFAAALGARLDWRERLRLRPSWQVLLGYYSAFFALCLLYGLLSVRLFDFQLPWYGRAAMVLIAALYVCPIVQSWINLSMPRLLRSRRLPRLDFEAGLPAQAQTLVAVPCLLVSREGAHKLARALEALYLDNRGAGAGYALLSDFVDAPGEHADGDEALLQEACAQIDALNARYGGGFALLHRARRWNPGEGAWMGWERKRGKLEQLNAWLVGAPSPFHTAHGDLSKVTGSRYVFVLDEDNSDLTPGAVQQLAAVMQHPLHRPVFGADGVRVEAGYVLVQPRATIVLSRDSIPSRLETLVQSMIHIETGKPAADHEPPPHADLELFGQVPFVGKGFYDVAAFHRIMHGRVGENTTLNHDVLEGGTVRAAVVGDIVLRDTFTPTYYAAVRRSHRWMRGDWQLLPWLLPTVRNAAGARIPNALSPFGRWQIGYNAVRMLFPAASLLCFAIGWARSPTPGLWTGYLLAVAWLPALIELLWSAARRLPSQPLRDTARGMWAWLSLRSASFIFCVDQAHTNLDAALRCSYRMLVSHRHMLEWTASSVISTRRDPTLGQYLRMMWTSPAFAVALMCALAWTNPPALASALPFACLWTAAPFIAWWWSQKPDEPVRSAIQPTQS</sequence>